<gene>
    <name evidence="1" type="ORF">S03H2_39482</name>
</gene>
<accession>X1HV76</accession>
<dbReference type="EMBL" id="BARU01024417">
    <property type="protein sequence ID" value="GAH49198.1"/>
    <property type="molecule type" value="Genomic_DNA"/>
</dbReference>
<protein>
    <submittedName>
        <fullName evidence="1">Uncharacterized protein</fullName>
    </submittedName>
</protein>
<sequence>MLSAKDQPGLTNEATGRYLMDHPSAQIASYDASEAARMSARFGFYSVKHDKKVSMYMRGLALSPEIQRREELLNCAIYMLDKRALDDPWEAVKRFARRDFSKWSTDTRVIAGSPGVIVKGVGR</sequence>
<evidence type="ECO:0000313" key="1">
    <source>
        <dbReference type="EMBL" id="GAH49198.1"/>
    </source>
</evidence>
<organism evidence="1">
    <name type="scientific">marine sediment metagenome</name>
    <dbReference type="NCBI Taxonomy" id="412755"/>
    <lineage>
        <taxon>unclassified sequences</taxon>
        <taxon>metagenomes</taxon>
        <taxon>ecological metagenomes</taxon>
    </lineage>
</organism>
<name>X1HV76_9ZZZZ</name>
<feature type="non-terminal residue" evidence="1">
    <location>
        <position position="123"/>
    </location>
</feature>
<proteinExistence type="predicted"/>
<comment type="caution">
    <text evidence="1">The sequence shown here is derived from an EMBL/GenBank/DDBJ whole genome shotgun (WGS) entry which is preliminary data.</text>
</comment>
<dbReference type="AlphaFoldDB" id="X1HV76"/>
<reference evidence="1" key="1">
    <citation type="journal article" date="2014" name="Front. Microbiol.">
        <title>High frequency of phylogenetically diverse reductive dehalogenase-homologous genes in deep subseafloor sedimentary metagenomes.</title>
        <authorList>
            <person name="Kawai M."/>
            <person name="Futagami T."/>
            <person name="Toyoda A."/>
            <person name="Takaki Y."/>
            <person name="Nishi S."/>
            <person name="Hori S."/>
            <person name="Arai W."/>
            <person name="Tsubouchi T."/>
            <person name="Morono Y."/>
            <person name="Uchiyama I."/>
            <person name="Ito T."/>
            <person name="Fujiyama A."/>
            <person name="Inagaki F."/>
            <person name="Takami H."/>
        </authorList>
    </citation>
    <scope>NUCLEOTIDE SEQUENCE</scope>
    <source>
        <strain evidence="1">Expedition CK06-06</strain>
    </source>
</reference>